<name>A0A382UFU6_9ZZZZ</name>
<feature type="non-terminal residue" evidence="1">
    <location>
        <position position="1"/>
    </location>
</feature>
<accession>A0A382UFU6</accession>
<proteinExistence type="predicted"/>
<feature type="non-terminal residue" evidence="1">
    <location>
        <position position="59"/>
    </location>
</feature>
<protein>
    <submittedName>
        <fullName evidence="1">Uncharacterized protein</fullName>
    </submittedName>
</protein>
<dbReference type="EMBL" id="UINC01143930">
    <property type="protein sequence ID" value="SVD33139.1"/>
    <property type="molecule type" value="Genomic_DNA"/>
</dbReference>
<sequence length="59" mass="6149">PPIRVNSTTCRLIPTNSTTATEIPISRTCASISCSECAATWSASTTRSTAVIGSSRKCT</sequence>
<evidence type="ECO:0000313" key="1">
    <source>
        <dbReference type="EMBL" id="SVD33139.1"/>
    </source>
</evidence>
<gene>
    <name evidence="1" type="ORF">METZ01_LOCUS385993</name>
</gene>
<dbReference type="AlphaFoldDB" id="A0A382UFU6"/>
<reference evidence="1" key="1">
    <citation type="submission" date="2018-05" db="EMBL/GenBank/DDBJ databases">
        <authorList>
            <person name="Lanie J.A."/>
            <person name="Ng W.-L."/>
            <person name="Kazmierczak K.M."/>
            <person name="Andrzejewski T.M."/>
            <person name="Davidsen T.M."/>
            <person name="Wayne K.J."/>
            <person name="Tettelin H."/>
            <person name="Glass J.I."/>
            <person name="Rusch D."/>
            <person name="Podicherti R."/>
            <person name="Tsui H.-C.T."/>
            <person name="Winkler M.E."/>
        </authorList>
    </citation>
    <scope>NUCLEOTIDE SEQUENCE</scope>
</reference>
<organism evidence="1">
    <name type="scientific">marine metagenome</name>
    <dbReference type="NCBI Taxonomy" id="408172"/>
    <lineage>
        <taxon>unclassified sequences</taxon>
        <taxon>metagenomes</taxon>
        <taxon>ecological metagenomes</taxon>
    </lineage>
</organism>